<keyword evidence="3" id="KW-1185">Reference proteome</keyword>
<reference evidence="2 3" key="1">
    <citation type="submission" date="2023-07" db="EMBL/GenBank/DDBJ databases">
        <title>Identification of four novel Pseudomonas species associated with bacterial leaf spot of cucurbits.</title>
        <authorList>
            <person name="Fullem K.R."/>
        </authorList>
    </citation>
    <scope>NUCLEOTIDE SEQUENCE [LARGE SCALE GENOMIC DNA]</scope>
    <source>
        <strain evidence="2 3">K18</strain>
    </source>
</reference>
<organism evidence="2 3">
    <name type="scientific">Pseudomonas citrulli</name>
    <dbReference type="NCBI Taxonomy" id="3064347"/>
    <lineage>
        <taxon>Bacteria</taxon>
        <taxon>Pseudomonadati</taxon>
        <taxon>Pseudomonadota</taxon>
        <taxon>Gammaproteobacteria</taxon>
        <taxon>Pseudomonadales</taxon>
        <taxon>Pseudomonadaceae</taxon>
        <taxon>Pseudomonas</taxon>
    </lineage>
</organism>
<sequence>MTTAPTPLLFPHVLDANRLDELDDSHGLTQADLDWLKHATLSSDTLRKAQTPPMAAQSIHLQGDGKSPIPLAGCFTLKALADKRTTTAQPAFLYTPYGGIEKFDDPGALDSRIEALLKDKTQRAELFHWLSIPQRTELNGSAVITTSSQAISGDVFAALIESVEQAQGLNAQAMLNELVELPSLASMLDQVLNDVLSNFDHKQARVALSVDAEPGSAGAGRVTRNLSLSEAVLVYFHHQGRPAGHDVDFIHPGITTTPSNNQQWQAILRDTARNLIPKLTARLDAYWDAIGPFHRSRRDLLAQVISDGFRATVLLQRERRQLSEAQSQELLRLYRSPRPQEPLLFVESVRLWEYAPLYVELAGALMISAKEHYLYTPHHGLLSVDNHLGFKAALLGAPATVAKKDALYSLLSLQERNRFQRLDEPQVSGKSVQYPVFESLAGAIIDKQMNNLHYAMEMSRQGAMDVHALVDKALDIRSLINGKLLERQTQGHWNTQPSFYGELRLSNFMADRLERQGNSYRTVDQAFNGLFSQLPQSTDVALDDALRKLLPELTHVFSQGLRAEAELRELNGTLPAAAHDLIRTVFAFDAKNPNRTQRLGVKGFRPDVYSLRLACTQDGSTVSLALANCFLLTERGGLDTPYSGLGIVWTPADGLRAFASVELARQQLDRYLLDPHKRFGLLANLPPAQRKPHGVYRLEAFELIEDNVLVNRMSSFIGYFEAEHGYLMQLKAGAWRLAGPALVDSLKALVGRGAPTNLARAAQIAETDRWQQKLPAWLGTAALEDQRLHIDLLEQYKDSVSDGKDYLDGIEPLSAYVDARLMALLTARFADQQLDPATLLITPKLALAGPAMSLTEFALNHINVTAAPGFKISSIRGQKLPDSLDEAAIRKILLSLDIPTTYKNQVLDKLSDTDAAVEDRKRRFRRQVPWQLLQHAHARHLQQHLSPTAFDLIRQVLDIPDGLARQAVEGADALVRPLELIKTAGAAAVKAVGLYLIGRGGAAGPQILYAPYHVGHSFIEFKDEASVVSAFNIPGALQDLLIRRLPDHQQATFKNLFASTVGQLSEITLGSRPIQSNLLDTLFNDNRQLLSQMLGTQADKHRQFDWETVLHLFSAGVKFIGRQLQGKLAFIETLWESYQDFKASAEALQEHDWKAGLHNFIAGAAEMVSLGWMNRDDTFGLLAPVEPDAQAIRRVMPPRWQDIASTAPTRTNLQAFVAQGVSLADLKATAIDSIYQAQASGRFYTSVAGQVFEVAKANRTWRVIHENGEGPLLKLSHDRRKWLIDPQRQTIRYGKVMSTLANAYSDHKAGETLNIEARGMDEIRRKYPRQATGIVQALEMARFYCANALHNLEQVKQGPPSGSRLDTFLKSFFGVHTVDAGLIKTIHTAISPLCQALANPTWLSQNGQRIVIGNLKSIAEGATAFVLEPGTMGRIYLTQLFFDAGLDNYKALVPDTFNVDAHAQAATLIHEISHQLFDTLDIAYLDAPLPFLDLIARATHLGRAAHDQQQDLQRNGLSLNTPRSKLFREWDSVANVSKSLELIPRHQETVKAILEMTGTRNLDQARNVFLDPHQAEKRIKVILRNADSMTLLICELGRRLDPA</sequence>
<evidence type="ECO:0000313" key="2">
    <source>
        <dbReference type="EMBL" id="MDO7899375.1"/>
    </source>
</evidence>
<comment type="caution">
    <text evidence="2">The sequence shown here is derived from an EMBL/GenBank/DDBJ whole genome shotgun (WGS) entry which is preliminary data.</text>
</comment>
<dbReference type="Gene3D" id="3.40.390.10">
    <property type="entry name" value="Collagenase (Catalytic Domain)"/>
    <property type="match status" value="1"/>
</dbReference>
<feature type="domain" description="Dermonecrotic toxin N-terminal" evidence="1">
    <location>
        <begin position="852"/>
        <end position="1026"/>
    </location>
</feature>
<evidence type="ECO:0000313" key="3">
    <source>
        <dbReference type="Proteomes" id="UP001228019"/>
    </source>
</evidence>
<name>A0ABT9C3J0_9PSED</name>
<evidence type="ECO:0000259" key="1">
    <source>
        <dbReference type="Pfam" id="PF20178"/>
    </source>
</evidence>
<dbReference type="Proteomes" id="UP001228019">
    <property type="component" value="Unassembled WGS sequence"/>
</dbReference>
<dbReference type="Pfam" id="PF20178">
    <property type="entry name" value="ToxA_N"/>
    <property type="match status" value="1"/>
</dbReference>
<proteinExistence type="predicted"/>
<dbReference type="InterPro" id="IPR046673">
    <property type="entry name" value="ToxA_N"/>
</dbReference>
<protein>
    <recommendedName>
        <fullName evidence="1">Dermonecrotic toxin N-terminal domain-containing protein</fullName>
    </recommendedName>
</protein>
<accession>A0ABT9C3J0</accession>
<dbReference type="RefSeq" id="WP_304556154.1">
    <property type="nucleotide sequence ID" value="NZ_JAUQOP010000038.1"/>
</dbReference>
<dbReference type="EMBL" id="JAUQOP010000038">
    <property type="protein sequence ID" value="MDO7899375.1"/>
    <property type="molecule type" value="Genomic_DNA"/>
</dbReference>
<gene>
    <name evidence="2" type="ORF">Q6A48_21025</name>
</gene>
<dbReference type="InterPro" id="IPR024079">
    <property type="entry name" value="MetalloPept_cat_dom_sf"/>
</dbReference>